<gene>
    <name evidence="6" type="ORF">H7K45_11700</name>
</gene>
<name>A0A9X3BTJ3_9MYCO</name>
<dbReference type="GO" id="GO:0016020">
    <property type="term" value="C:membrane"/>
    <property type="evidence" value="ECO:0007669"/>
    <property type="project" value="UniProtKB-SubCell"/>
</dbReference>
<feature type="transmembrane region" description="Helical" evidence="5">
    <location>
        <begin position="76"/>
        <end position="96"/>
    </location>
</feature>
<keyword evidence="3 5" id="KW-1133">Transmembrane helix</keyword>
<reference evidence="6" key="1">
    <citation type="submission" date="2020-07" db="EMBL/GenBank/DDBJ databases">
        <authorList>
            <person name="Pettersson B.M.F."/>
            <person name="Behra P.R.K."/>
            <person name="Ramesh M."/>
            <person name="Das S."/>
            <person name="Dasgupta S."/>
            <person name="Kirsebom L.A."/>
        </authorList>
    </citation>
    <scope>NUCLEOTIDE SEQUENCE</scope>
    <source>
        <strain evidence="6">DSM 44838</strain>
    </source>
</reference>
<evidence type="ECO:0000256" key="2">
    <source>
        <dbReference type="ARBA" id="ARBA00022692"/>
    </source>
</evidence>
<dbReference type="AlphaFoldDB" id="A0A9X3BTJ3"/>
<evidence type="ECO:0000313" key="6">
    <source>
        <dbReference type="EMBL" id="MCV7421205.1"/>
    </source>
</evidence>
<dbReference type="RefSeq" id="WP_263995984.1">
    <property type="nucleotide sequence ID" value="NZ_JACKVK010000008.1"/>
</dbReference>
<feature type="transmembrane region" description="Helical" evidence="5">
    <location>
        <begin position="163"/>
        <end position="184"/>
    </location>
</feature>
<evidence type="ECO:0000256" key="3">
    <source>
        <dbReference type="ARBA" id="ARBA00022989"/>
    </source>
</evidence>
<dbReference type="PANTHER" id="PTHR43424">
    <property type="entry name" value="LOCUS PUTATIVE PROTEIN 1-RELATED"/>
    <property type="match status" value="1"/>
</dbReference>
<organism evidence="6 7">
    <name type="scientific">Mycobacterium yunnanensis</name>
    <dbReference type="NCBI Taxonomy" id="368477"/>
    <lineage>
        <taxon>Bacteria</taxon>
        <taxon>Bacillati</taxon>
        <taxon>Actinomycetota</taxon>
        <taxon>Actinomycetes</taxon>
        <taxon>Mycobacteriales</taxon>
        <taxon>Mycobacteriaceae</taxon>
        <taxon>Mycobacterium</taxon>
    </lineage>
</organism>
<sequence>MNAQFASILSARILANVLQAVNVIILARAVSPADIGMTSAIIGFCMVLFTVTDFGLSTLISKSYARDDHVMVSSALRYTTITTWMFGILALAVGVGLSAQHVIPLSLTALILSVAIDRCVEYRLSVPIAADSKIIPSSSILLRRGVQFLVFVALVTADVSALWAYALAQLIGALAGYLQSTYFLRSRVVRVESRLAWTTVFRKSFAFFINNVTAQISTLDTFLVSAFAGAHSAGLYAAASRVTSPLILIPGTLASTVLPPAARATPGQARTAGLRIAMLLPVVLLVVAPVGYFVAEPLCVLLYGEEYRAAGRALSVLVLGIPFAVLAAALSAVLQAQGQERFVAKVGVGFALAFISAIAIGGHLHGAVGAAVGGCLATAANCVPLVVKVFKLRDGATSDEPRRGISNLAATPAAADG</sequence>
<keyword evidence="7" id="KW-1185">Reference proteome</keyword>
<evidence type="ECO:0000313" key="7">
    <source>
        <dbReference type="Proteomes" id="UP001141629"/>
    </source>
</evidence>
<feature type="transmembrane region" description="Helical" evidence="5">
    <location>
        <begin position="314"/>
        <end position="335"/>
    </location>
</feature>
<dbReference type="Pfam" id="PF01943">
    <property type="entry name" value="Polysacc_synt"/>
    <property type="match status" value="1"/>
</dbReference>
<feature type="transmembrane region" description="Helical" evidence="5">
    <location>
        <begin position="274"/>
        <end position="294"/>
    </location>
</feature>
<comment type="caution">
    <text evidence="6">The sequence shown here is derived from an EMBL/GenBank/DDBJ whole genome shotgun (WGS) entry which is preliminary data.</text>
</comment>
<dbReference type="PANTHER" id="PTHR43424:SF1">
    <property type="entry name" value="LOCUS PUTATIVE PROTEIN 1-RELATED"/>
    <property type="match status" value="1"/>
</dbReference>
<feature type="transmembrane region" description="Helical" evidence="5">
    <location>
        <begin position="205"/>
        <end position="230"/>
    </location>
</feature>
<reference evidence="6" key="2">
    <citation type="journal article" date="2022" name="BMC Genomics">
        <title>Comparative genome analysis of mycobacteria focusing on tRNA and non-coding RNA.</title>
        <authorList>
            <person name="Behra P.R.K."/>
            <person name="Pettersson B.M.F."/>
            <person name="Ramesh M."/>
            <person name="Das S."/>
            <person name="Dasgupta S."/>
            <person name="Kirsebom L.A."/>
        </authorList>
    </citation>
    <scope>NUCLEOTIDE SEQUENCE</scope>
    <source>
        <strain evidence="6">DSM 44838</strain>
    </source>
</reference>
<keyword evidence="2 5" id="KW-0812">Transmembrane</keyword>
<feature type="transmembrane region" description="Helical" evidence="5">
    <location>
        <begin position="242"/>
        <end position="262"/>
    </location>
</feature>
<dbReference type="Proteomes" id="UP001141629">
    <property type="component" value="Unassembled WGS sequence"/>
</dbReference>
<feature type="transmembrane region" description="Helical" evidence="5">
    <location>
        <begin position="36"/>
        <end position="56"/>
    </location>
</feature>
<keyword evidence="4 5" id="KW-0472">Membrane</keyword>
<protein>
    <submittedName>
        <fullName evidence="6">Lipopolysaccharide biosynthesis protein</fullName>
    </submittedName>
</protein>
<dbReference type="EMBL" id="JACKVK010000008">
    <property type="protein sequence ID" value="MCV7421205.1"/>
    <property type="molecule type" value="Genomic_DNA"/>
</dbReference>
<evidence type="ECO:0000256" key="1">
    <source>
        <dbReference type="ARBA" id="ARBA00004141"/>
    </source>
</evidence>
<comment type="subcellular location">
    <subcellularLocation>
        <location evidence="1">Membrane</location>
        <topology evidence="1">Multi-pass membrane protein</topology>
    </subcellularLocation>
</comment>
<evidence type="ECO:0000256" key="5">
    <source>
        <dbReference type="SAM" id="Phobius"/>
    </source>
</evidence>
<dbReference type="InterPro" id="IPR002797">
    <property type="entry name" value="Polysacc_synth"/>
</dbReference>
<dbReference type="InterPro" id="IPR052556">
    <property type="entry name" value="PolySynth_Transporter"/>
</dbReference>
<feature type="transmembrane region" description="Helical" evidence="5">
    <location>
        <begin position="342"/>
        <end position="361"/>
    </location>
</feature>
<feature type="transmembrane region" description="Helical" evidence="5">
    <location>
        <begin position="367"/>
        <end position="387"/>
    </location>
</feature>
<accession>A0A9X3BTJ3</accession>
<evidence type="ECO:0000256" key="4">
    <source>
        <dbReference type="ARBA" id="ARBA00023136"/>
    </source>
</evidence>
<proteinExistence type="predicted"/>